<keyword evidence="16" id="KW-1185">Reference proteome</keyword>
<dbReference type="EMBL" id="JAVLVT010000001">
    <property type="protein sequence ID" value="MDS1268862.1"/>
    <property type="molecule type" value="Genomic_DNA"/>
</dbReference>
<evidence type="ECO:0000256" key="4">
    <source>
        <dbReference type="ARBA" id="ARBA00004744"/>
    </source>
</evidence>
<evidence type="ECO:0000256" key="12">
    <source>
        <dbReference type="RuleBase" id="RU364052"/>
    </source>
</evidence>
<dbReference type="PANTHER" id="PTHR42923:SF3">
    <property type="entry name" value="PROTOPORPHYRINOGEN OXIDASE"/>
    <property type="match status" value="1"/>
</dbReference>
<protein>
    <recommendedName>
        <fullName evidence="7 12">Coproporphyrinogen III oxidase</fullName>
        <ecNumber evidence="6 12">1.3.3.15</ecNumber>
    </recommendedName>
</protein>
<dbReference type="InterPro" id="IPR050464">
    <property type="entry name" value="Zeta_carotene_desat/Oxidored"/>
</dbReference>
<gene>
    <name evidence="15" type="primary">hemG</name>
    <name evidence="15" type="ORF">RIF23_00985</name>
</gene>
<accession>A0ABU2H1J6</accession>
<comment type="catalytic activity">
    <reaction evidence="1">
        <text>coproporphyrinogen III + 3 O2 = coproporphyrin III + 3 H2O2</text>
        <dbReference type="Rhea" id="RHEA:43436"/>
        <dbReference type="ChEBI" id="CHEBI:15379"/>
        <dbReference type="ChEBI" id="CHEBI:16240"/>
        <dbReference type="ChEBI" id="CHEBI:57309"/>
        <dbReference type="ChEBI" id="CHEBI:131725"/>
        <dbReference type="EC" id="1.3.3.15"/>
    </reaction>
    <physiologicalReaction direction="left-to-right" evidence="1">
        <dbReference type="Rhea" id="RHEA:43437"/>
    </physiologicalReaction>
</comment>
<evidence type="ECO:0000256" key="6">
    <source>
        <dbReference type="ARBA" id="ARBA00012402"/>
    </source>
</evidence>
<comment type="similarity">
    <text evidence="5 12">Belongs to the protoporphyrinogen/coproporphyrinogen oxidase family. Coproporphyrinogen III oxidase subfamily.</text>
</comment>
<sequence length="506" mass="52420">MDQDTSVSTGAAAAPGSRHVVVVGAGISGLTAAYELRCRGLSVTVLEASERVGGKIASTDLGGVRVDTGAESILVRRPEARTLIEELGIGADLTYPEEGLSAQVYSRGALRPLPAGQVMGVPARLLPLARSGIVSPRGVVRAAVERLRWFSAVDRDQSVGDFVAHRMGSEVVSRLVEPLLGGVYAGRAADLSLDATVPQLADGARAGHSAAASARAALRARAAASGPVFASLRGGVGHLVATLENTLRSDPEVRLETGATVRELRRQEGRWTLTVGSAAAAHQVDADGVILACPAIPAARLLADQDPAAAQILSGIPTASMAVVSLAFPRSALPRRHRASGFLVPPAEGRTIKAATFSSRKWPWLAAELDTVAGNDEPLELVRCSVGRLGEEAVLQRPDGELVAAAVDDLRELCGLDAVPVDSHVTRWGGALPQYNVGHLERVREIRARLRKHPALGACGASYDGVGIAACVADARTTAQEVAGRCPTGTTTGANESPSATTGRNT</sequence>
<dbReference type="Gene3D" id="3.90.660.20">
    <property type="entry name" value="Protoporphyrinogen oxidase, mitochondrial, domain 2"/>
    <property type="match status" value="1"/>
</dbReference>
<evidence type="ECO:0000256" key="8">
    <source>
        <dbReference type="ARBA" id="ARBA00022630"/>
    </source>
</evidence>
<dbReference type="RefSeq" id="WP_310910372.1">
    <property type="nucleotide sequence ID" value="NZ_JAVLVT010000001.1"/>
</dbReference>
<reference evidence="16" key="1">
    <citation type="submission" date="2023-07" db="EMBL/GenBank/DDBJ databases">
        <title>Novel species in the genus Lipingzhangella isolated from Sambhar Salt Lake.</title>
        <authorList>
            <person name="Jiya N."/>
            <person name="Kajale S."/>
            <person name="Sharma A."/>
        </authorList>
    </citation>
    <scope>NUCLEOTIDE SEQUENCE [LARGE SCALE GENOMIC DNA]</scope>
    <source>
        <strain evidence="16">LS1_29</strain>
    </source>
</reference>
<dbReference type="InterPro" id="IPR004572">
    <property type="entry name" value="Protoporphyrinogen_oxidase"/>
</dbReference>
<dbReference type="InterPro" id="IPR036188">
    <property type="entry name" value="FAD/NAD-bd_sf"/>
</dbReference>
<dbReference type="PANTHER" id="PTHR42923">
    <property type="entry name" value="PROTOPORPHYRINOGEN OXIDASE"/>
    <property type="match status" value="1"/>
</dbReference>
<dbReference type="Gene3D" id="1.10.3110.10">
    <property type="entry name" value="protoporphyrinogen ix oxidase, domain 3"/>
    <property type="match status" value="1"/>
</dbReference>
<comment type="cofactor">
    <cofactor evidence="2 12">
        <name>FAD</name>
        <dbReference type="ChEBI" id="CHEBI:57692"/>
    </cofactor>
</comment>
<dbReference type="Pfam" id="PF01593">
    <property type="entry name" value="Amino_oxidase"/>
    <property type="match status" value="1"/>
</dbReference>
<evidence type="ECO:0000256" key="11">
    <source>
        <dbReference type="ARBA" id="ARBA00023133"/>
    </source>
</evidence>
<organism evidence="15 16">
    <name type="scientific">Lipingzhangella rawalii</name>
    <dbReference type="NCBI Taxonomy" id="2055835"/>
    <lineage>
        <taxon>Bacteria</taxon>
        <taxon>Bacillati</taxon>
        <taxon>Actinomycetota</taxon>
        <taxon>Actinomycetes</taxon>
        <taxon>Streptosporangiales</taxon>
        <taxon>Nocardiopsidaceae</taxon>
        <taxon>Lipingzhangella</taxon>
    </lineage>
</organism>
<dbReference type="InterPro" id="IPR002937">
    <property type="entry name" value="Amino_oxidase"/>
</dbReference>
<comment type="subcellular location">
    <subcellularLocation>
        <location evidence="12">Cytoplasm</location>
    </subcellularLocation>
</comment>
<evidence type="ECO:0000313" key="15">
    <source>
        <dbReference type="EMBL" id="MDS1268862.1"/>
    </source>
</evidence>
<dbReference type="SUPFAM" id="SSF51905">
    <property type="entry name" value="FAD/NAD(P)-binding domain"/>
    <property type="match status" value="1"/>
</dbReference>
<dbReference type="Proteomes" id="UP001250214">
    <property type="component" value="Unassembled WGS sequence"/>
</dbReference>
<name>A0ABU2H1J6_9ACTN</name>
<evidence type="ECO:0000256" key="3">
    <source>
        <dbReference type="ARBA" id="ARBA00002185"/>
    </source>
</evidence>
<dbReference type="NCBIfam" id="TIGR00562">
    <property type="entry name" value="proto_IX_ox"/>
    <property type="match status" value="1"/>
</dbReference>
<dbReference type="GO" id="GO:0004729">
    <property type="term" value="F:oxygen-dependent protoporphyrinogen oxidase activity"/>
    <property type="evidence" value="ECO:0007669"/>
    <property type="project" value="UniProtKB-EC"/>
</dbReference>
<evidence type="ECO:0000259" key="14">
    <source>
        <dbReference type="Pfam" id="PF01593"/>
    </source>
</evidence>
<evidence type="ECO:0000256" key="2">
    <source>
        <dbReference type="ARBA" id="ARBA00001974"/>
    </source>
</evidence>
<evidence type="ECO:0000256" key="5">
    <source>
        <dbReference type="ARBA" id="ARBA00008310"/>
    </source>
</evidence>
<keyword evidence="12" id="KW-0963">Cytoplasm</keyword>
<evidence type="ECO:0000313" key="16">
    <source>
        <dbReference type="Proteomes" id="UP001250214"/>
    </source>
</evidence>
<evidence type="ECO:0000256" key="7">
    <source>
        <dbReference type="ARBA" id="ARBA00019046"/>
    </source>
</evidence>
<comment type="pathway">
    <text evidence="4 12">Porphyrin-containing compound metabolism; protoheme biosynthesis.</text>
</comment>
<comment type="caution">
    <text evidence="15">The sequence shown here is derived from an EMBL/GenBank/DDBJ whole genome shotgun (WGS) entry which is preliminary data.</text>
</comment>
<feature type="compositionally biased region" description="Polar residues" evidence="13">
    <location>
        <begin position="488"/>
        <end position="506"/>
    </location>
</feature>
<comment type="function">
    <text evidence="3 12">Involved in coproporphyrin-dependent heme b biosynthesis. Catalyzes the oxidation of coproporphyrinogen III to coproporphyrin III.</text>
</comment>
<dbReference type="Gene3D" id="3.50.50.60">
    <property type="entry name" value="FAD/NAD(P)-binding domain"/>
    <property type="match status" value="1"/>
</dbReference>
<keyword evidence="8 12" id="KW-0285">Flavoprotein</keyword>
<keyword evidence="11 12" id="KW-0350">Heme biosynthesis</keyword>
<feature type="domain" description="Amine oxidase" evidence="14">
    <location>
        <begin position="27"/>
        <end position="482"/>
    </location>
</feature>
<dbReference type="EC" id="1.3.3.15" evidence="6 12"/>
<keyword evidence="9 12" id="KW-0274">FAD</keyword>
<evidence type="ECO:0000256" key="13">
    <source>
        <dbReference type="SAM" id="MobiDB-lite"/>
    </source>
</evidence>
<evidence type="ECO:0000256" key="9">
    <source>
        <dbReference type="ARBA" id="ARBA00022827"/>
    </source>
</evidence>
<evidence type="ECO:0000256" key="10">
    <source>
        <dbReference type="ARBA" id="ARBA00023002"/>
    </source>
</evidence>
<dbReference type="SUPFAM" id="SSF54373">
    <property type="entry name" value="FAD-linked reductases, C-terminal domain"/>
    <property type="match status" value="1"/>
</dbReference>
<feature type="region of interest" description="Disordered" evidence="13">
    <location>
        <begin position="484"/>
        <end position="506"/>
    </location>
</feature>
<keyword evidence="10 12" id="KW-0560">Oxidoreductase</keyword>
<evidence type="ECO:0000256" key="1">
    <source>
        <dbReference type="ARBA" id="ARBA00001755"/>
    </source>
</evidence>
<proteinExistence type="inferred from homology"/>